<reference evidence="2 3" key="1">
    <citation type="submission" date="2017-05" db="EMBL/GenBank/DDBJ databases">
        <title>Complete genome sequence of Corynebacterium striatum KC-Na-1 isolated from Neophocaena asiaeorientalis in Korea.</title>
        <authorList>
            <person name="Kim J.H."/>
            <person name="Lee K."/>
        </authorList>
    </citation>
    <scope>NUCLEOTIDE SEQUENCE [LARGE SCALE GENOMIC DNA]</scope>
    <source>
        <strain evidence="2 3">KC-Na-01</strain>
    </source>
</reference>
<evidence type="ECO:0000313" key="3">
    <source>
        <dbReference type="Proteomes" id="UP000250197"/>
    </source>
</evidence>
<dbReference type="Pfam" id="PF25816">
    <property type="entry name" value="RamC_N"/>
    <property type="match status" value="1"/>
</dbReference>
<sequence>MQTLKISDKNSDAWEQHYFAPEADTVCGYKIHVILTEHQFQAGKTLLVEEYSKRRVDFKVCNTQSFCERLNSGNYGVTQIGKAATVYVATPERLSSEAQFLQAMLAEFSGPCPPTDLRIPNSGILSYRWEARNETQAREICSGVPLPVFDPIGGLSAVGNPFLELKKAGIDLIITRCLRQSSKGAVYEGIAKGTRVKSPATFRPVILKEFRKYASKSHLGHDAWDIGRSEIKSYKQLRPLHVTPQLFWEGTSNESIYLLLESPAGFVPLQEFAKNLSAECLDIICSRVESLIKTIANSDVRWIDVSPSNILINNKLEIKAIDFEIISDERGTTYYGLHPVLKEQAPTPRELVSLLRGSLEALIRD</sequence>
<evidence type="ECO:0000313" key="2">
    <source>
        <dbReference type="EMBL" id="ART22178.1"/>
    </source>
</evidence>
<name>A0A2Z2JA88_CORST</name>
<dbReference type="Gene3D" id="1.10.510.10">
    <property type="entry name" value="Transferase(Phosphotransferase) domain 1"/>
    <property type="match status" value="1"/>
</dbReference>
<dbReference type="EMBL" id="CP021252">
    <property type="protein sequence ID" value="ART22178.1"/>
    <property type="molecule type" value="Genomic_DNA"/>
</dbReference>
<dbReference type="InterPro" id="IPR011009">
    <property type="entry name" value="Kinase-like_dom_sf"/>
</dbReference>
<dbReference type="AlphaFoldDB" id="A0A2Z2JA88"/>
<dbReference type="KEGG" id="cstr:CBE89_12260"/>
<accession>A0A2Z2JA88</accession>
<dbReference type="InterPro" id="IPR000719">
    <property type="entry name" value="Prot_kinase_dom"/>
</dbReference>
<feature type="domain" description="Protein kinase" evidence="1">
    <location>
        <begin position="172"/>
        <end position="365"/>
    </location>
</feature>
<protein>
    <recommendedName>
        <fullName evidence="1">Protein kinase domain-containing protein</fullName>
    </recommendedName>
</protein>
<dbReference type="GO" id="GO:0004672">
    <property type="term" value="F:protein kinase activity"/>
    <property type="evidence" value="ECO:0007669"/>
    <property type="project" value="InterPro"/>
</dbReference>
<dbReference type="GO" id="GO:0005524">
    <property type="term" value="F:ATP binding"/>
    <property type="evidence" value="ECO:0007669"/>
    <property type="project" value="InterPro"/>
</dbReference>
<proteinExistence type="predicted"/>
<dbReference type="RefSeq" id="WP_086892165.1">
    <property type="nucleotide sequence ID" value="NZ_CP021252.1"/>
</dbReference>
<dbReference type="PROSITE" id="PS50011">
    <property type="entry name" value="PROTEIN_KINASE_DOM"/>
    <property type="match status" value="1"/>
</dbReference>
<dbReference type="Proteomes" id="UP000250197">
    <property type="component" value="Chromosome"/>
</dbReference>
<dbReference type="InterPro" id="IPR057929">
    <property type="entry name" value="RamC_N"/>
</dbReference>
<organism evidence="2 3">
    <name type="scientific">Corynebacterium striatum</name>
    <dbReference type="NCBI Taxonomy" id="43770"/>
    <lineage>
        <taxon>Bacteria</taxon>
        <taxon>Bacillati</taxon>
        <taxon>Actinomycetota</taxon>
        <taxon>Actinomycetes</taxon>
        <taxon>Mycobacteriales</taxon>
        <taxon>Corynebacteriaceae</taxon>
        <taxon>Corynebacterium</taxon>
    </lineage>
</organism>
<dbReference type="SUPFAM" id="SSF56112">
    <property type="entry name" value="Protein kinase-like (PK-like)"/>
    <property type="match status" value="1"/>
</dbReference>
<evidence type="ECO:0000259" key="1">
    <source>
        <dbReference type="PROSITE" id="PS50011"/>
    </source>
</evidence>
<gene>
    <name evidence="2" type="ORF">CBE89_12260</name>
</gene>